<dbReference type="GO" id="GO:0032259">
    <property type="term" value="P:methylation"/>
    <property type="evidence" value="ECO:0007669"/>
    <property type="project" value="UniProtKB-KW"/>
</dbReference>
<dbReference type="GO" id="GO:0035243">
    <property type="term" value="F:protein-arginine omega-N symmetric methyltransferase activity"/>
    <property type="evidence" value="ECO:0007669"/>
    <property type="project" value="TreeGrafter"/>
</dbReference>
<dbReference type="RefSeq" id="WP_231865734.1">
    <property type="nucleotide sequence ID" value="NZ_LSZQ01000025.1"/>
</dbReference>
<gene>
    <name evidence="4" type="ORF">AXK11_03065</name>
</gene>
<evidence type="ECO:0008006" key="6">
    <source>
        <dbReference type="Google" id="ProtNLM"/>
    </source>
</evidence>
<dbReference type="AlphaFoldDB" id="A0A139SQW6"/>
<dbReference type="Pfam" id="PF02636">
    <property type="entry name" value="Methyltransf_28"/>
    <property type="match status" value="1"/>
</dbReference>
<dbReference type="Gene3D" id="3.40.50.12710">
    <property type="match status" value="1"/>
</dbReference>
<keyword evidence="2" id="KW-0808">Transferase</keyword>
<evidence type="ECO:0000256" key="2">
    <source>
        <dbReference type="ARBA" id="ARBA00022679"/>
    </source>
</evidence>
<dbReference type="SUPFAM" id="SSF53335">
    <property type="entry name" value="S-adenosyl-L-methionine-dependent methyltransferases"/>
    <property type="match status" value="1"/>
</dbReference>
<dbReference type="InterPro" id="IPR038375">
    <property type="entry name" value="NDUFAF7_sf"/>
</dbReference>
<dbReference type="InterPro" id="IPR029063">
    <property type="entry name" value="SAM-dependent_MTases_sf"/>
</dbReference>
<keyword evidence="5" id="KW-1185">Reference proteome</keyword>
<evidence type="ECO:0000256" key="3">
    <source>
        <dbReference type="SAM" id="MobiDB-lite"/>
    </source>
</evidence>
<dbReference type="Proteomes" id="UP000070058">
    <property type="component" value="Unassembled WGS sequence"/>
</dbReference>
<organism evidence="4 5">
    <name type="scientific">Cephaloticoccus primus</name>
    <dbReference type="NCBI Taxonomy" id="1548207"/>
    <lineage>
        <taxon>Bacteria</taxon>
        <taxon>Pseudomonadati</taxon>
        <taxon>Verrucomicrobiota</taxon>
        <taxon>Opitutia</taxon>
        <taxon>Opitutales</taxon>
        <taxon>Opitutaceae</taxon>
        <taxon>Cephaloticoccus</taxon>
    </lineage>
</organism>
<accession>A0A139SQW6</accession>
<evidence type="ECO:0000313" key="5">
    <source>
        <dbReference type="Proteomes" id="UP000070058"/>
    </source>
</evidence>
<evidence type="ECO:0000256" key="1">
    <source>
        <dbReference type="ARBA" id="ARBA00022603"/>
    </source>
</evidence>
<feature type="region of interest" description="Disordered" evidence="3">
    <location>
        <begin position="142"/>
        <end position="168"/>
    </location>
</feature>
<dbReference type="STRING" id="1548207.AXK11_03065"/>
<dbReference type="EMBL" id="LSZQ01000025">
    <property type="protein sequence ID" value="KXU37005.1"/>
    <property type="molecule type" value="Genomic_DNA"/>
</dbReference>
<comment type="caution">
    <text evidence="4">The sequence shown here is derived from an EMBL/GenBank/DDBJ whole genome shotgun (WGS) entry which is preliminary data.</text>
</comment>
<sequence length="419" mass="45077">MGTSPTDSPHLGATALTDTAPRRMNAEAAKPVQVASRPAADFLARFREEADAHEMSFEHFMRLALYDPQVGYYTRARRRIGRGARGGGGGQSDFLTATTVGEGHGTSSGTNLFGELVVQSCLSLAGEAFCAKATFVEIGAEPQGGPAATHSNAGGEARAGTDRSPVPRGGVLRGLRELPFAAVKTISVGEDLAQLLKAPSSEAAPEKRAAAPPLIVFSNELFDAQPCRRFVLRDSAWREIWVRSTNEGALAEVEHALENPPDFLPKTAAQGYRIDAPVAARQLLAQIAGADWRGLFIAFDYGKSWRELCEATPQGTARAYTRHRQSGALLDQPGEQDLTCHVCWDWLQAELAQRGFGSIALDSQEAFFVKHASGFIAQTIAADARQLSPRKQALMQLLHPANMGQKFQALSARRGLSPE</sequence>
<name>A0A139SQW6_9BACT</name>
<evidence type="ECO:0000313" key="4">
    <source>
        <dbReference type="EMBL" id="KXU37005.1"/>
    </source>
</evidence>
<dbReference type="InterPro" id="IPR003788">
    <property type="entry name" value="NDUFAF7"/>
</dbReference>
<protein>
    <recommendedName>
        <fullName evidence="6">SAM-dependent methyltransferase</fullName>
    </recommendedName>
</protein>
<dbReference type="PANTHER" id="PTHR12049">
    <property type="entry name" value="PROTEIN ARGININE METHYLTRANSFERASE NDUFAF7, MITOCHONDRIAL"/>
    <property type="match status" value="1"/>
</dbReference>
<feature type="region of interest" description="Disordered" evidence="3">
    <location>
        <begin position="1"/>
        <end position="21"/>
    </location>
</feature>
<dbReference type="PANTHER" id="PTHR12049:SF7">
    <property type="entry name" value="PROTEIN ARGININE METHYLTRANSFERASE NDUFAF7, MITOCHONDRIAL"/>
    <property type="match status" value="1"/>
</dbReference>
<keyword evidence="1" id="KW-0489">Methyltransferase</keyword>
<proteinExistence type="predicted"/>
<reference evidence="5" key="1">
    <citation type="submission" date="2016-02" db="EMBL/GenBank/DDBJ databases">
        <authorList>
            <person name="Sanders J.G."/>
            <person name="Lin J.Y."/>
            <person name="Wertz J.T."/>
            <person name="Russell J.A."/>
            <person name="Moreau C.S."/>
            <person name="Powell S."/>
        </authorList>
    </citation>
    <scope>NUCLEOTIDE SEQUENCE [LARGE SCALE GENOMIC DNA]</scope>
    <source>
        <strain evidence="5">CAG34</strain>
    </source>
</reference>